<reference evidence="1 2" key="1">
    <citation type="journal article" date="2015" name="Genome Biol.">
        <title>Comparative genomics of Steinernema reveals deeply conserved gene regulatory networks.</title>
        <authorList>
            <person name="Dillman A.R."/>
            <person name="Macchietto M."/>
            <person name="Porter C.F."/>
            <person name="Rogers A."/>
            <person name="Williams B."/>
            <person name="Antoshechkin I."/>
            <person name="Lee M.M."/>
            <person name="Goodwin Z."/>
            <person name="Lu X."/>
            <person name="Lewis E.E."/>
            <person name="Goodrich-Blair H."/>
            <person name="Stock S.P."/>
            <person name="Adams B.J."/>
            <person name="Sternberg P.W."/>
            <person name="Mortazavi A."/>
        </authorList>
    </citation>
    <scope>NUCLEOTIDE SEQUENCE [LARGE SCALE GENOMIC DNA]</scope>
    <source>
        <strain evidence="1 2">ALL</strain>
    </source>
</reference>
<name>A0A4U5PHI0_STECR</name>
<proteinExistence type="predicted"/>
<gene>
    <name evidence="1" type="ORF">L596_010004</name>
</gene>
<reference evidence="1 2" key="2">
    <citation type="journal article" date="2019" name="G3 (Bethesda)">
        <title>Hybrid Assembly of the Genome of the Entomopathogenic Nematode Steinernema carpocapsae Identifies the X-Chromosome.</title>
        <authorList>
            <person name="Serra L."/>
            <person name="Macchietto M."/>
            <person name="Macias-Munoz A."/>
            <person name="McGill C.J."/>
            <person name="Rodriguez I.M."/>
            <person name="Rodriguez B."/>
            <person name="Murad R."/>
            <person name="Mortazavi A."/>
        </authorList>
    </citation>
    <scope>NUCLEOTIDE SEQUENCE [LARGE SCALE GENOMIC DNA]</scope>
    <source>
        <strain evidence="1 2">ALL</strain>
    </source>
</reference>
<protein>
    <submittedName>
        <fullName evidence="1">Uncharacterized protein</fullName>
    </submittedName>
</protein>
<dbReference type="AlphaFoldDB" id="A0A4U5PHI0"/>
<evidence type="ECO:0000313" key="2">
    <source>
        <dbReference type="Proteomes" id="UP000298663"/>
    </source>
</evidence>
<organism evidence="1 2">
    <name type="scientific">Steinernema carpocapsae</name>
    <name type="common">Entomopathogenic nematode</name>
    <dbReference type="NCBI Taxonomy" id="34508"/>
    <lineage>
        <taxon>Eukaryota</taxon>
        <taxon>Metazoa</taxon>
        <taxon>Ecdysozoa</taxon>
        <taxon>Nematoda</taxon>
        <taxon>Chromadorea</taxon>
        <taxon>Rhabditida</taxon>
        <taxon>Tylenchina</taxon>
        <taxon>Panagrolaimomorpha</taxon>
        <taxon>Strongyloidoidea</taxon>
        <taxon>Steinernematidae</taxon>
        <taxon>Steinernema</taxon>
    </lineage>
</organism>
<dbReference type="Proteomes" id="UP000298663">
    <property type="component" value="Unassembled WGS sequence"/>
</dbReference>
<comment type="caution">
    <text evidence="1">The sequence shown here is derived from an EMBL/GenBank/DDBJ whole genome shotgun (WGS) entry which is preliminary data.</text>
</comment>
<accession>A0A4U5PHI0</accession>
<evidence type="ECO:0000313" key="1">
    <source>
        <dbReference type="EMBL" id="TKR95896.1"/>
    </source>
</evidence>
<keyword evidence="2" id="KW-1185">Reference proteome</keyword>
<sequence length="69" mass="7924">MIARQLRTDALIVLCQNEPWGYLKQVFLFLDSSKSVSALTRRQLLTISFFQGYRLDDKRYPPGSIGSTL</sequence>
<dbReference type="EMBL" id="AZBU02000002">
    <property type="protein sequence ID" value="TKR95896.1"/>
    <property type="molecule type" value="Genomic_DNA"/>
</dbReference>